<organism evidence="1 2">
    <name type="scientific">Araneus ventricosus</name>
    <name type="common">Orbweaver spider</name>
    <name type="synonym">Epeira ventricosa</name>
    <dbReference type="NCBI Taxonomy" id="182803"/>
    <lineage>
        <taxon>Eukaryota</taxon>
        <taxon>Metazoa</taxon>
        <taxon>Ecdysozoa</taxon>
        <taxon>Arthropoda</taxon>
        <taxon>Chelicerata</taxon>
        <taxon>Arachnida</taxon>
        <taxon>Araneae</taxon>
        <taxon>Araneomorphae</taxon>
        <taxon>Entelegynae</taxon>
        <taxon>Araneoidea</taxon>
        <taxon>Araneidae</taxon>
        <taxon>Araneus</taxon>
    </lineage>
</organism>
<gene>
    <name evidence="1" type="ORF">AVEN_213787_1</name>
</gene>
<dbReference type="EMBL" id="BGPR01004361">
    <property type="protein sequence ID" value="GBM98824.1"/>
    <property type="molecule type" value="Genomic_DNA"/>
</dbReference>
<reference evidence="1 2" key="1">
    <citation type="journal article" date="2019" name="Sci. Rep.">
        <title>Orb-weaving spider Araneus ventricosus genome elucidates the spidroin gene catalogue.</title>
        <authorList>
            <person name="Kono N."/>
            <person name="Nakamura H."/>
            <person name="Ohtoshi R."/>
            <person name="Moran D.A.P."/>
            <person name="Shinohara A."/>
            <person name="Yoshida Y."/>
            <person name="Fujiwara M."/>
            <person name="Mori M."/>
            <person name="Tomita M."/>
            <person name="Arakawa K."/>
        </authorList>
    </citation>
    <scope>NUCLEOTIDE SEQUENCE [LARGE SCALE GENOMIC DNA]</scope>
</reference>
<keyword evidence="2" id="KW-1185">Reference proteome</keyword>
<accession>A0A4Y2K9D4</accession>
<dbReference type="Proteomes" id="UP000499080">
    <property type="component" value="Unassembled WGS sequence"/>
</dbReference>
<name>A0A4Y2K9D4_ARAVE</name>
<protein>
    <submittedName>
        <fullName evidence="1">Uncharacterized protein</fullName>
    </submittedName>
</protein>
<dbReference type="AlphaFoldDB" id="A0A4Y2K9D4"/>
<proteinExistence type="predicted"/>
<evidence type="ECO:0000313" key="2">
    <source>
        <dbReference type="Proteomes" id="UP000499080"/>
    </source>
</evidence>
<comment type="caution">
    <text evidence="1">The sequence shown here is derived from an EMBL/GenBank/DDBJ whole genome shotgun (WGS) entry which is preliminary data.</text>
</comment>
<evidence type="ECO:0000313" key="1">
    <source>
        <dbReference type="EMBL" id="GBM98824.1"/>
    </source>
</evidence>
<sequence length="93" mass="10224">MGGKETSRGTNGIEWSTDECPAFSQASVPAKFNKATMAMVECLRSLGLWGGRTRYRLHPLVITLRVWEAGLTCGRRIASSRSDSFDIPSCTQL</sequence>